<proteinExistence type="predicted"/>
<organism evidence="2 3">
    <name type="scientific">Exiguobacterium aurantiacum</name>
    <dbReference type="NCBI Taxonomy" id="33987"/>
    <lineage>
        <taxon>Bacteria</taxon>
        <taxon>Bacillati</taxon>
        <taxon>Bacillota</taxon>
        <taxon>Bacilli</taxon>
        <taxon>Bacillales</taxon>
        <taxon>Bacillales Family XII. Incertae Sedis</taxon>
        <taxon>Exiguobacterium</taxon>
    </lineage>
</organism>
<dbReference type="GO" id="GO:0003677">
    <property type="term" value="F:DNA binding"/>
    <property type="evidence" value="ECO:0007669"/>
    <property type="project" value="UniProtKB-KW"/>
</dbReference>
<accession>A0ABY5FPQ4</accession>
<evidence type="ECO:0000313" key="2">
    <source>
        <dbReference type="EMBL" id="UTT43602.1"/>
    </source>
</evidence>
<evidence type="ECO:0000259" key="1">
    <source>
        <dbReference type="SMART" id="SM00966"/>
    </source>
</evidence>
<dbReference type="Proteomes" id="UP001060325">
    <property type="component" value="Chromosome"/>
</dbReference>
<dbReference type="RefSeq" id="WP_255177971.1">
    <property type="nucleotide sequence ID" value="NZ_CP101462.1"/>
</dbReference>
<sequence>MGKQNQYERKLIKHGDSVCVSIPMTVLRKLKLDVGDEVSILTIDKGILIRPLEDTVQTDIDSKFSDDMEKIIEQHNDTFKGLVER</sequence>
<protein>
    <submittedName>
        <fullName evidence="2">AbrB/MazE/SpoVT family DNA-binding domain-containing protein</fullName>
    </submittedName>
</protein>
<reference evidence="2" key="1">
    <citation type="submission" date="2022-07" db="EMBL/GenBank/DDBJ databases">
        <title>Complete genome of CX2.</title>
        <authorList>
            <person name="Cao G."/>
        </authorList>
    </citation>
    <scope>NUCLEOTIDE SEQUENCE</scope>
    <source>
        <strain evidence="2">CX2</strain>
    </source>
</reference>
<dbReference type="SMART" id="SM00966">
    <property type="entry name" value="SpoVT_AbrB"/>
    <property type="match status" value="1"/>
</dbReference>
<keyword evidence="3" id="KW-1185">Reference proteome</keyword>
<dbReference type="InterPro" id="IPR037914">
    <property type="entry name" value="SpoVT-AbrB_sf"/>
</dbReference>
<dbReference type="InterPro" id="IPR007159">
    <property type="entry name" value="SpoVT-AbrB_dom"/>
</dbReference>
<keyword evidence="2" id="KW-0238">DNA-binding</keyword>
<evidence type="ECO:0000313" key="3">
    <source>
        <dbReference type="Proteomes" id="UP001060325"/>
    </source>
</evidence>
<gene>
    <name evidence="2" type="ORF">NMQ00_03610</name>
</gene>
<name>A0ABY5FPQ4_9BACL</name>
<feature type="domain" description="SpoVT-AbrB" evidence="1">
    <location>
        <begin position="12"/>
        <end position="57"/>
    </location>
</feature>
<dbReference type="Pfam" id="PF04014">
    <property type="entry name" value="MazE_antitoxin"/>
    <property type="match status" value="1"/>
</dbReference>
<dbReference type="SUPFAM" id="SSF89447">
    <property type="entry name" value="AbrB/MazE/MraZ-like"/>
    <property type="match status" value="1"/>
</dbReference>
<dbReference type="EMBL" id="CP101462">
    <property type="protein sequence ID" value="UTT43602.1"/>
    <property type="molecule type" value="Genomic_DNA"/>
</dbReference>
<dbReference type="Gene3D" id="2.10.260.10">
    <property type="match status" value="1"/>
</dbReference>